<comment type="subcellular location">
    <subcellularLocation>
        <location evidence="1">Cell membrane</location>
        <topology evidence="1">Multi-pass membrane protein</topology>
    </subcellularLocation>
</comment>
<feature type="transmembrane region" description="Helical" evidence="6">
    <location>
        <begin position="81"/>
        <end position="112"/>
    </location>
</feature>
<evidence type="ECO:0000313" key="8">
    <source>
        <dbReference type="Proteomes" id="UP000199656"/>
    </source>
</evidence>
<dbReference type="Pfam" id="PF01943">
    <property type="entry name" value="Polysacc_synt"/>
    <property type="match status" value="1"/>
</dbReference>
<dbReference type="EMBL" id="FNRL01000042">
    <property type="protein sequence ID" value="SEB09598.1"/>
    <property type="molecule type" value="Genomic_DNA"/>
</dbReference>
<feature type="transmembrane region" description="Helical" evidence="6">
    <location>
        <begin position="305"/>
        <end position="322"/>
    </location>
</feature>
<evidence type="ECO:0000256" key="1">
    <source>
        <dbReference type="ARBA" id="ARBA00004651"/>
    </source>
</evidence>
<accession>A0A1H4GL61</accession>
<keyword evidence="2" id="KW-1003">Cell membrane</keyword>
<feature type="transmembrane region" description="Helical" evidence="6">
    <location>
        <begin position="222"/>
        <end position="242"/>
    </location>
</feature>
<dbReference type="InterPro" id="IPR002797">
    <property type="entry name" value="Polysacc_synth"/>
</dbReference>
<name>A0A1H4GL61_9BACT</name>
<reference evidence="8" key="1">
    <citation type="submission" date="2016-10" db="EMBL/GenBank/DDBJ databases">
        <authorList>
            <person name="Varghese N."/>
            <person name="Submissions S."/>
        </authorList>
    </citation>
    <scope>NUCLEOTIDE SEQUENCE [LARGE SCALE GENOMIC DNA]</scope>
    <source>
        <strain evidence="8">DSM 23920</strain>
    </source>
</reference>
<dbReference type="AlphaFoldDB" id="A0A1H4GL61"/>
<feature type="transmembrane region" description="Helical" evidence="6">
    <location>
        <begin position="12"/>
        <end position="33"/>
    </location>
</feature>
<feature type="transmembrane region" description="Helical" evidence="6">
    <location>
        <begin position="118"/>
        <end position="137"/>
    </location>
</feature>
<feature type="transmembrane region" description="Helical" evidence="6">
    <location>
        <begin position="328"/>
        <end position="349"/>
    </location>
</feature>
<keyword evidence="8" id="KW-1185">Reference proteome</keyword>
<dbReference type="RefSeq" id="WP_089765970.1">
    <property type="nucleotide sequence ID" value="NZ_BKAT01000065.1"/>
</dbReference>
<evidence type="ECO:0000256" key="3">
    <source>
        <dbReference type="ARBA" id="ARBA00022692"/>
    </source>
</evidence>
<sequence length="497" mass="56708">MGVVKYQSIRSSILIYLGFAIGAVNMFVFPHFFSGDQFGLTRMLGDIGVIMVPFCTFSTGPMLNKFFPYYAGHLPEKKNDLLAWVFLISVIGFLLFVAGTFIFKGLIIKAYIEKSKLFIDYFYLLYPYVFGMVMYAVFENYSWSRHQSVVSNSIKELGIRIMTSVLLVLYILKWISFDVFMWAFSLLYIAGVIALIIYLQRKHLFFLNFSISSVTRRFGKRMATFSLSIMFASVFIIVANNIDGIFISSLKGLDQAGYLMIATYMGMMIQVPQRSIASIATPVMAQAWKDKNMEKIDEIYKKSSILQLIVGLFILLVIWLNIDNIYHFMPPAYASAKYVVLYLGIAKVIDMGTGANQQLLSTSRLWRFELTSAMVLVCMSIPLNYFLIREYGAVGSGYSNLISMFTFNTIRYIFIWKRFGLQPFSFNTLKAILIGLAAYFLCRLLPEINNVFVSIFVKGSCFTVLYASGIMLFRVSDDVYYTSLSILNKAKNIILKK</sequence>
<proteinExistence type="predicted"/>
<feature type="transmembrane region" description="Helical" evidence="6">
    <location>
        <begin position="157"/>
        <end position="175"/>
    </location>
</feature>
<dbReference type="OrthoDB" id="88014at2"/>
<evidence type="ECO:0000256" key="4">
    <source>
        <dbReference type="ARBA" id="ARBA00022989"/>
    </source>
</evidence>
<feature type="transmembrane region" description="Helical" evidence="6">
    <location>
        <begin position="181"/>
        <end position="201"/>
    </location>
</feature>
<protein>
    <submittedName>
        <fullName evidence="7">Membrane protein involved in the export of O-antigen and teichoic acid</fullName>
    </submittedName>
</protein>
<keyword evidence="5 6" id="KW-0472">Membrane</keyword>
<feature type="transmembrane region" description="Helical" evidence="6">
    <location>
        <begin position="394"/>
        <end position="414"/>
    </location>
</feature>
<evidence type="ECO:0000256" key="5">
    <source>
        <dbReference type="ARBA" id="ARBA00023136"/>
    </source>
</evidence>
<dbReference type="Proteomes" id="UP000199656">
    <property type="component" value="Unassembled WGS sequence"/>
</dbReference>
<evidence type="ECO:0000313" key="7">
    <source>
        <dbReference type="EMBL" id="SEB09598.1"/>
    </source>
</evidence>
<dbReference type="PANTHER" id="PTHR30250:SF11">
    <property type="entry name" value="O-ANTIGEN TRANSPORTER-RELATED"/>
    <property type="match status" value="1"/>
</dbReference>
<organism evidence="7 8">
    <name type="scientific">Chitinophaga terrae</name>
    <name type="common">ex Kim and Jung 2007</name>
    <dbReference type="NCBI Taxonomy" id="408074"/>
    <lineage>
        <taxon>Bacteria</taxon>
        <taxon>Pseudomonadati</taxon>
        <taxon>Bacteroidota</taxon>
        <taxon>Chitinophagia</taxon>
        <taxon>Chitinophagales</taxon>
        <taxon>Chitinophagaceae</taxon>
        <taxon>Chitinophaga</taxon>
    </lineage>
</organism>
<keyword evidence="3 6" id="KW-0812">Transmembrane</keyword>
<dbReference type="GO" id="GO:0005886">
    <property type="term" value="C:plasma membrane"/>
    <property type="evidence" value="ECO:0007669"/>
    <property type="project" value="UniProtKB-SubCell"/>
</dbReference>
<feature type="transmembrane region" description="Helical" evidence="6">
    <location>
        <begin position="452"/>
        <end position="473"/>
    </location>
</feature>
<evidence type="ECO:0000256" key="6">
    <source>
        <dbReference type="SAM" id="Phobius"/>
    </source>
</evidence>
<dbReference type="STRING" id="408074.SAMN05660909_05413"/>
<dbReference type="InterPro" id="IPR050833">
    <property type="entry name" value="Poly_Biosynth_Transport"/>
</dbReference>
<dbReference type="PANTHER" id="PTHR30250">
    <property type="entry name" value="PST FAMILY PREDICTED COLANIC ACID TRANSPORTER"/>
    <property type="match status" value="1"/>
</dbReference>
<evidence type="ECO:0000256" key="2">
    <source>
        <dbReference type="ARBA" id="ARBA00022475"/>
    </source>
</evidence>
<feature type="transmembrane region" description="Helical" evidence="6">
    <location>
        <begin position="370"/>
        <end position="388"/>
    </location>
</feature>
<feature type="transmembrane region" description="Helical" evidence="6">
    <location>
        <begin position="426"/>
        <end position="446"/>
    </location>
</feature>
<keyword evidence="4 6" id="KW-1133">Transmembrane helix</keyword>
<gene>
    <name evidence="7" type="ORF">SAMN05660909_05413</name>
</gene>
<feature type="transmembrane region" description="Helical" evidence="6">
    <location>
        <begin position="39"/>
        <end position="60"/>
    </location>
</feature>